<feature type="compositionally biased region" description="Basic and acidic residues" evidence="1">
    <location>
        <begin position="1269"/>
        <end position="1279"/>
    </location>
</feature>
<name>A0ABD2WAP2_9HYME</name>
<evidence type="ECO:0000313" key="3">
    <source>
        <dbReference type="Proteomes" id="UP001627154"/>
    </source>
</evidence>
<dbReference type="PANTHER" id="PTHR40552">
    <property type="entry name" value="AT05186P-RELATED"/>
    <property type="match status" value="1"/>
</dbReference>
<feature type="compositionally biased region" description="Polar residues" evidence="1">
    <location>
        <begin position="1243"/>
        <end position="1266"/>
    </location>
</feature>
<gene>
    <name evidence="2" type="ORF">TKK_014964</name>
</gene>
<comment type="caution">
    <text evidence="2">The sequence shown here is derived from an EMBL/GenBank/DDBJ whole genome shotgun (WGS) entry which is preliminary data.</text>
</comment>
<sequence>MGKKKSESEGAQKKAKDDPRKSKVDQRKSISEKIERLCKCKKILSLHDMHDFGNLAKYPPPTPRPTIQQPCDECKDEAQATYAKLHKALAIPYDPHTFVTVKTDLSACPKFEIRAGTKHMKSEQYSVLSCGFQGVAIAGAAIATSYHLKPTCWNNEVIDQVLDDGDLWFCESYKDIKTSDRRRVTLRDLRVSLSVQNEHQVTLDVGDPVYTGTFRSENMTIMHVARALLLFFDNYSSAVLTSSVLNVAMWRTGNKYNFFDGQARCTNGEVIAKPNEDGDSAKLIIVDSVDALLHFILEKSNVNNESFVIYSVRVGKSMPLDSLPTEEELREMDKPMIRTDGFIVREKYRAVLQGTYHLEHHFIVEELRTRSHLTFALGALIYTKLVQSRNWTKTLLDLILNQSNIYLIDLARALDKRLDETFQLTVDELLGDVILGVYTAKIKVEENVVPGQTKGKVTIDVGIRTFFETYTHGVIELKGIFYAVWRVNHKYYLLDPFACDEDGFRVDPNDEESQEKYKTASACVTMNSSLDQLLEVLMKNNDTKDKDPFVIHGITVLYITVGDGSNDEVIYRDPNTKRRPEPEEEKEPEITECEIVDTDPKPRPQEGLTVEEVIQYPDLMERVDKFITSYEETVSSELVKIKDYKIVNPSRIILRGTKNLSDKDFKPENQGQQGIITAITAVAQGRLSCTTKWDPAVIDQIIVSSNDIYGQLVDHIETYVDFDEMRLSMVPKIFEYQEKQFHFGKRSRVLQGQSNPLANLGEALERYFALYDQLILENKKHHYCIWKRADKYGLFNPYGCDEEGWQNITMPAGLVIVDSIVELVNVLYGTLDYYENDFIIHYFDLIQKSEDDDKEVEMPKVKPFGKFITKFLPLTNDDLADINPEEGVDDDDSVFILFDENDEGQSKKGRCRRIRKKANDAGGLAALLDSEKEEPKQPDPPLRLNLALVTGMVKVEPPVDEEEIYKKNLETYYEKLKYDHPPPFTAPPKKTVCNLLRSKLASKSAHSLLSRFSIDSKLSVKEKIDSDEVATIKSTDEVNKTSLITLPPEKFFYSNRLPNGLTPIRAVDDMFIKNEIVEDKKAEECQLKRREKEIIMVPEEERPSMLPIIIPLGPVIRTPIFIRTPKDCPDKIIRECPISAAQRRDVVMRKLACGTENLLLEIMAPGFNSLLCEKKERLGPCEQQATGIKQEAGEVVKQEADEVTVKQEPGAASLKQEPGAASLKQEPGVSSLKQEPGVKTKQKSGATVKQEPGTTQIKQEPGTTAVKQEPGETDVKQEPEEQISTAQLALILRSELSGFVETNDSTIGIIKAGMSLQDRESSDVTHYKDCFYASMFCIIAKISKSVDKFNRKILDYIIASAQKIGDAIGGLRVIQTRTFHNAILMQSKCNLIISEIRYADPENSEYDKLPIVLCEFFSKHQTGIISFLNASYAFWFADGVYYLFDPYGCDENGCANPAGVACVMRCRSHEAFVARLESNEGKFANQPFRLHSIAISHYERIKSPKKRRVKKCKVKKPCPQPCPQPAPIIQEPEECKPIIEEPDEVIIKPPLIEKIDWLTYDNIEPPQNCAISGFQAIPNYRASALEVDVLENDPTRPILGPMRENEKGEMVRMNTYDREFHERTFLAEPMSLCIMAWAQIYDPAIWSIQTVKGLYEACKEYSADSLFAADDTSVNEMYDDLLTEFNIANYTFRVVFAPLHTGTLYATSGWNLAVSLQRIFDSPIYTGAVLCCKEKFYGVMKRGRRYYAWWLVKWTKSIRIIVTEDLQDYLKLLVKVK</sequence>
<accession>A0ABD2WAP2</accession>
<dbReference type="Gene3D" id="3.90.70.120">
    <property type="match status" value="3"/>
</dbReference>
<reference evidence="2 3" key="1">
    <citation type="journal article" date="2024" name="bioRxiv">
        <title>A reference genome for Trichogramma kaykai: A tiny desert-dwelling parasitoid wasp with competing sex-ratio distorters.</title>
        <authorList>
            <person name="Culotta J."/>
            <person name="Lindsey A.R."/>
        </authorList>
    </citation>
    <scope>NUCLEOTIDE SEQUENCE [LARGE SCALE GENOMIC DNA]</scope>
    <source>
        <strain evidence="2 3">KSX58</strain>
    </source>
</reference>
<organism evidence="2 3">
    <name type="scientific">Trichogramma kaykai</name>
    <dbReference type="NCBI Taxonomy" id="54128"/>
    <lineage>
        <taxon>Eukaryota</taxon>
        <taxon>Metazoa</taxon>
        <taxon>Ecdysozoa</taxon>
        <taxon>Arthropoda</taxon>
        <taxon>Hexapoda</taxon>
        <taxon>Insecta</taxon>
        <taxon>Pterygota</taxon>
        <taxon>Neoptera</taxon>
        <taxon>Endopterygota</taxon>
        <taxon>Hymenoptera</taxon>
        <taxon>Apocrita</taxon>
        <taxon>Proctotrupomorpha</taxon>
        <taxon>Chalcidoidea</taxon>
        <taxon>Trichogrammatidae</taxon>
        <taxon>Trichogramma</taxon>
    </lineage>
</organism>
<dbReference type="Proteomes" id="UP001627154">
    <property type="component" value="Unassembled WGS sequence"/>
</dbReference>
<evidence type="ECO:0000313" key="2">
    <source>
        <dbReference type="EMBL" id="KAL3390155.1"/>
    </source>
</evidence>
<protein>
    <submittedName>
        <fullName evidence="2">Uncharacterized protein</fullName>
    </submittedName>
</protein>
<proteinExistence type="predicted"/>
<dbReference type="PANTHER" id="PTHR40552:SF6">
    <property type="entry name" value="FI09606P-RELATED"/>
    <property type="match status" value="1"/>
</dbReference>
<feature type="region of interest" description="Disordered" evidence="1">
    <location>
        <begin position="1"/>
        <end position="29"/>
    </location>
</feature>
<dbReference type="EMBL" id="JBJJXI010000121">
    <property type="protein sequence ID" value="KAL3390155.1"/>
    <property type="molecule type" value="Genomic_DNA"/>
</dbReference>
<feature type="region of interest" description="Disordered" evidence="1">
    <location>
        <begin position="1208"/>
        <end position="1280"/>
    </location>
</feature>
<keyword evidence="3" id="KW-1185">Reference proteome</keyword>
<evidence type="ECO:0000256" key="1">
    <source>
        <dbReference type="SAM" id="MobiDB-lite"/>
    </source>
</evidence>